<organism evidence="2 3">
    <name type="scientific">Phormidesmis priestleyi Ana</name>
    <dbReference type="NCBI Taxonomy" id="1666911"/>
    <lineage>
        <taxon>Bacteria</taxon>
        <taxon>Bacillati</taxon>
        <taxon>Cyanobacteriota</taxon>
        <taxon>Cyanophyceae</taxon>
        <taxon>Leptolyngbyales</taxon>
        <taxon>Leptolyngbyaceae</taxon>
        <taxon>Phormidesmis</taxon>
    </lineage>
</organism>
<feature type="region of interest" description="Disordered" evidence="1">
    <location>
        <begin position="489"/>
        <end position="524"/>
    </location>
</feature>
<dbReference type="AlphaFoldDB" id="A0A0P7Z0K4"/>
<name>A0A0P7Z0K4_9CYAN</name>
<feature type="compositionally biased region" description="Basic and acidic residues" evidence="1">
    <location>
        <begin position="489"/>
        <end position="502"/>
    </location>
</feature>
<dbReference type="PATRIC" id="fig|1666911.3.peg.1695"/>
<dbReference type="Proteomes" id="UP000050465">
    <property type="component" value="Unassembled WGS sequence"/>
</dbReference>
<accession>A0A0P7Z0K4</accession>
<reference evidence="2 3" key="1">
    <citation type="submission" date="2015-09" db="EMBL/GenBank/DDBJ databases">
        <title>Identification and resolution of microdiversity through metagenomic sequencing of parallel consortia.</title>
        <authorList>
            <person name="Nelson W.C."/>
            <person name="Romine M.F."/>
            <person name="Lindemann S.R."/>
        </authorList>
    </citation>
    <scope>NUCLEOTIDE SEQUENCE [LARGE SCALE GENOMIC DNA]</scope>
    <source>
        <strain evidence="2">Ana</strain>
    </source>
</reference>
<protein>
    <submittedName>
        <fullName evidence="2">Uncharacterized protein</fullName>
    </submittedName>
</protein>
<gene>
    <name evidence="2" type="ORF">HLUCCA11_02305</name>
</gene>
<dbReference type="InterPro" id="IPR036514">
    <property type="entry name" value="SGNH_hydro_sf"/>
</dbReference>
<dbReference type="EMBL" id="LJZR01000002">
    <property type="protein sequence ID" value="KPQ37287.1"/>
    <property type="molecule type" value="Genomic_DNA"/>
</dbReference>
<evidence type="ECO:0000256" key="1">
    <source>
        <dbReference type="SAM" id="MobiDB-lite"/>
    </source>
</evidence>
<dbReference type="SUPFAM" id="SSF52266">
    <property type="entry name" value="SGNH hydrolase"/>
    <property type="match status" value="1"/>
</dbReference>
<feature type="region of interest" description="Disordered" evidence="1">
    <location>
        <begin position="1"/>
        <end position="20"/>
    </location>
</feature>
<proteinExistence type="predicted"/>
<sequence>MNQANKTNRRAKNRAENSPVLNHSGVASRVIKLAMTSLVAVGSANVLGFSAWASDRFTDVIDAKVEKSIEAPALSEAYNDSTKDSTTTTLETTTAAAQLQQAANLAAQAQRLAQRARSAADWDAVMAQWLEAIALAQSIPPESPSRIVAQRQMRGYLQQLLEVQRRTEQASPTSGLPSLGSDVFDSQLAGYFSYVATMGTPDVLIVGSSRALQGIDPQVMQQALAGRGYPNLKVFNFSVNGATAQVVNFVIRELLPAPLPAVIVWGDGSRAFNDGRRDRTWESVTASPGYQAIRSGALPNALFLETLTPTATSFQSGPVSGTTASGTTASGIIVTARSPLPNVSGNLDALGFSAVGDRFVPQTYYQQFPQVLGRYDGAYSPFQLYGPQTAALAELSGFAKAQNARLIFVNLPLSGSYLDDYRLYYEGQFQQFLRAQSAALGFGVVDLLTQWRSQPALFADPSHLNQEGAAAIANQLAQDTKILAALNSREIDTENQEIRPENGTESDTESDTESSLNKSLKGAP</sequence>
<evidence type="ECO:0000313" key="3">
    <source>
        <dbReference type="Proteomes" id="UP000050465"/>
    </source>
</evidence>
<evidence type="ECO:0000313" key="2">
    <source>
        <dbReference type="EMBL" id="KPQ37287.1"/>
    </source>
</evidence>
<comment type="caution">
    <text evidence="2">The sequence shown here is derived from an EMBL/GenBank/DDBJ whole genome shotgun (WGS) entry which is preliminary data.</text>
</comment>
<dbReference type="Gene3D" id="3.40.50.1110">
    <property type="entry name" value="SGNH hydrolase"/>
    <property type="match status" value="1"/>
</dbReference>
<dbReference type="STRING" id="1666911.HLUCCA11_02305"/>